<feature type="domain" description="HIT" evidence="4">
    <location>
        <begin position="5"/>
        <end position="112"/>
    </location>
</feature>
<dbReference type="InterPro" id="IPR039384">
    <property type="entry name" value="HINT"/>
</dbReference>
<dbReference type="InterPro" id="IPR001310">
    <property type="entry name" value="Histidine_triad_HIT"/>
</dbReference>
<dbReference type="OrthoDB" id="9784774at2"/>
<dbReference type="SUPFAM" id="SSF54197">
    <property type="entry name" value="HIT-like"/>
    <property type="match status" value="1"/>
</dbReference>
<evidence type="ECO:0000256" key="3">
    <source>
        <dbReference type="PROSITE-ProRule" id="PRU00464"/>
    </source>
</evidence>
<dbReference type="Gene3D" id="3.30.428.10">
    <property type="entry name" value="HIT-like"/>
    <property type="match status" value="1"/>
</dbReference>
<dbReference type="PROSITE" id="PS51084">
    <property type="entry name" value="HIT_2"/>
    <property type="match status" value="1"/>
</dbReference>
<sequence>MADCIFCMIVDGKIPCAKVYEDEYSLAFLDINPLVWGHTLLIPKRHFVTIFDMPPEAVAACGGALQKVAQAVFKGMNAEGMNILQNNYAIAGQQIDHVHFHLLPRRAGDGFKVPWPAKKYPEGEMDKVLEKILRAF</sequence>
<evidence type="ECO:0000259" key="4">
    <source>
        <dbReference type="PROSITE" id="PS51084"/>
    </source>
</evidence>
<dbReference type="InterPro" id="IPR011146">
    <property type="entry name" value="HIT-like"/>
</dbReference>
<organism evidence="5 6">
    <name type="scientific">Desulfoglaeba alkanexedens ALDC</name>
    <dbReference type="NCBI Taxonomy" id="980445"/>
    <lineage>
        <taxon>Bacteria</taxon>
        <taxon>Pseudomonadati</taxon>
        <taxon>Thermodesulfobacteriota</taxon>
        <taxon>Syntrophobacteria</taxon>
        <taxon>Syntrophobacterales</taxon>
        <taxon>Syntrophobacteraceae</taxon>
        <taxon>Desulfoglaeba</taxon>
    </lineage>
</organism>
<dbReference type="CDD" id="cd01277">
    <property type="entry name" value="HINT_subgroup"/>
    <property type="match status" value="1"/>
</dbReference>
<dbReference type="PROSITE" id="PS00892">
    <property type="entry name" value="HIT_1"/>
    <property type="match status" value="1"/>
</dbReference>
<dbReference type="PRINTS" id="PR00332">
    <property type="entry name" value="HISTRIAD"/>
</dbReference>
<protein>
    <submittedName>
        <fullName evidence="5">HIT family protein</fullName>
    </submittedName>
</protein>
<dbReference type="PANTHER" id="PTHR46648">
    <property type="entry name" value="HIT FAMILY PROTEIN 1"/>
    <property type="match status" value="1"/>
</dbReference>
<dbReference type="GO" id="GO:0009117">
    <property type="term" value="P:nucleotide metabolic process"/>
    <property type="evidence" value="ECO:0007669"/>
    <property type="project" value="TreeGrafter"/>
</dbReference>
<dbReference type="KEGG" id="dax:FDQ92_05630"/>
<evidence type="ECO:0000313" key="6">
    <source>
        <dbReference type="Proteomes" id="UP000298602"/>
    </source>
</evidence>
<dbReference type="Pfam" id="PF01230">
    <property type="entry name" value="HIT"/>
    <property type="match status" value="1"/>
</dbReference>
<dbReference type="InterPro" id="IPR036265">
    <property type="entry name" value="HIT-like_sf"/>
</dbReference>
<reference evidence="5 6" key="2">
    <citation type="submission" date="2019-05" db="EMBL/GenBank/DDBJ databases">
        <authorList>
            <person name="Suflita J.M."/>
            <person name="Marks C.R."/>
        </authorList>
    </citation>
    <scope>NUCLEOTIDE SEQUENCE [LARGE SCALE GENOMIC DNA]</scope>
    <source>
        <strain evidence="5 6">ALDC</strain>
    </source>
</reference>
<dbReference type="GO" id="GO:0003824">
    <property type="term" value="F:catalytic activity"/>
    <property type="evidence" value="ECO:0007669"/>
    <property type="project" value="InterPro"/>
</dbReference>
<dbReference type="EMBL" id="CP040098">
    <property type="protein sequence ID" value="QCQ21703.1"/>
    <property type="molecule type" value="Genomic_DNA"/>
</dbReference>
<accession>A0A4P8L242</accession>
<evidence type="ECO:0000313" key="5">
    <source>
        <dbReference type="EMBL" id="QCQ21703.1"/>
    </source>
</evidence>
<keyword evidence="6" id="KW-1185">Reference proteome</keyword>
<dbReference type="RefSeq" id="WP_137423672.1">
    <property type="nucleotide sequence ID" value="NZ_CP040098.1"/>
</dbReference>
<evidence type="ECO:0000256" key="1">
    <source>
        <dbReference type="PIRSR" id="PIRSR601310-1"/>
    </source>
</evidence>
<name>A0A4P8L242_9BACT</name>
<gene>
    <name evidence="5" type="ORF">FDQ92_05630</name>
</gene>
<dbReference type="InterPro" id="IPR019808">
    <property type="entry name" value="Histidine_triad_CS"/>
</dbReference>
<proteinExistence type="predicted"/>
<dbReference type="Proteomes" id="UP000298602">
    <property type="component" value="Chromosome"/>
</dbReference>
<feature type="active site" description="Tele-AMP-histidine intermediate" evidence="1">
    <location>
        <position position="99"/>
    </location>
</feature>
<dbReference type="PANTHER" id="PTHR46648:SF1">
    <property type="entry name" value="ADENOSINE 5'-MONOPHOSPHORAMIDASE HNT1"/>
    <property type="match status" value="1"/>
</dbReference>
<dbReference type="AlphaFoldDB" id="A0A4P8L242"/>
<reference evidence="5 6" key="1">
    <citation type="submission" date="2019-05" db="EMBL/GenBank/DDBJ databases">
        <title>The Complete Genome Sequence of the n-alkane-degrading Desulfoglaeba alkanexedens ALDC reveals multiple alkylsuccinate synthase gene clusters.</title>
        <authorList>
            <person name="Callaghan A.V."/>
            <person name="Davidova I.A."/>
            <person name="Duncan K.E."/>
            <person name="Morris B."/>
            <person name="McInerney M.J."/>
        </authorList>
    </citation>
    <scope>NUCLEOTIDE SEQUENCE [LARGE SCALE GENOMIC DNA]</scope>
    <source>
        <strain evidence="5 6">ALDC</strain>
    </source>
</reference>
<feature type="short sequence motif" description="Histidine triad motif" evidence="2 3">
    <location>
        <begin position="97"/>
        <end position="101"/>
    </location>
</feature>
<evidence type="ECO:0000256" key="2">
    <source>
        <dbReference type="PIRSR" id="PIRSR601310-3"/>
    </source>
</evidence>